<evidence type="ECO:0000313" key="7">
    <source>
        <dbReference type="EMBL" id="AZQ12463.1"/>
    </source>
</evidence>
<sequence length="359" mass="38230">MTSSMEFALYPYRIALSRPLPVGKQRIDHRQGLVLEARLDGISAFAEIAPLSGIDIDGETLQGFSRESLDDCIAALKTSLKQLTTLDELELAADDASLPAIGWGLGVAVAKLRGHFGHSIDDTARTPCVPAVPLLYLNPGESLDALTLRVKALPDATRFAKVKVAQTSMEEELRLIHTILAARPTLKLRLDANQGFELDTAIDFCACLPLQSIDYIEEPCRNPQDNPALNRATGIGFALDESIASGTDAQHLPQDPQAQGLKALVLKPMLLGSPARVQRLIDQAHTLGVRCVISSSLESSLGIDALRQFAAITTPDEAPGLDTLAAFDADCVLPSGKSRLLTPSAPGSIQGSEIGASLL</sequence>
<dbReference type="HAMAP" id="MF_00470">
    <property type="entry name" value="MenC_1"/>
    <property type="match status" value="1"/>
</dbReference>
<comment type="similarity">
    <text evidence="4">Belongs to the mandelate racemase/muconate lactonizing enzyme family. MenC type 1 subfamily.</text>
</comment>
<evidence type="ECO:0000256" key="5">
    <source>
        <dbReference type="NCBIfam" id="TIGR01927"/>
    </source>
</evidence>
<reference evidence="8" key="1">
    <citation type="submission" date="2017-03" db="EMBL/GenBank/DDBJ databases">
        <title>Full genome sequence of a non-lethal Shewanella isolate that potentiates virulence of Vibio parahaemolyticus causing acute hepatopancreatic necrosis disease (AHPND) in shrimp.</title>
        <authorList>
            <person name="Prachumwat A."/>
            <person name="Sritunyalucksana K."/>
        </authorList>
    </citation>
    <scope>NUCLEOTIDE SEQUENCE [LARGE SCALE GENOMIC DNA]</scope>
    <source>
        <strain evidence="8">TH2012</strain>
    </source>
</reference>
<feature type="binding site" evidence="4">
    <location>
        <position position="217"/>
    </location>
    <ligand>
        <name>Mg(2+)</name>
        <dbReference type="ChEBI" id="CHEBI:18420"/>
    </ligand>
</feature>
<dbReference type="PANTHER" id="PTHR48073">
    <property type="entry name" value="O-SUCCINYLBENZOATE SYNTHASE-RELATED"/>
    <property type="match status" value="1"/>
</dbReference>
<keyword evidence="2 4" id="KW-0460">Magnesium</keyword>
<dbReference type="EC" id="4.2.1.113" evidence="4 5"/>
<dbReference type="InterPro" id="IPR013342">
    <property type="entry name" value="Mandelate_racemase_C"/>
</dbReference>
<comment type="catalytic activity">
    <reaction evidence="4">
        <text>(1R,6R)-6-hydroxy-2-succinyl-cyclohexa-2,4-diene-1-carboxylate = 2-succinylbenzoate + H2O</text>
        <dbReference type="Rhea" id="RHEA:10196"/>
        <dbReference type="ChEBI" id="CHEBI:15377"/>
        <dbReference type="ChEBI" id="CHEBI:18325"/>
        <dbReference type="ChEBI" id="CHEBI:58689"/>
        <dbReference type="EC" id="4.2.1.113"/>
    </reaction>
</comment>
<dbReference type="NCBIfam" id="NF003473">
    <property type="entry name" value="PRK05105.1"/>
    <property type="match status" value="1"/>
</dbReference>
<keyword evidence="4" id="KW-0474">Menaquinone biosynthesis</keyword>
<feature type="binding site" evidence="4">
    <location>
        <position position="240"/>
    </location>
    <ligand>
        <name>Mg(2+)</name>
        <dbReference type="ChEBI" id="CHEBI:18420"/>
    </ligand>
</feature>
<dbReference type="InterPro" id="IPR041338">
    <property type="entry name" value="OSBS_N"/>
</dbReference>
<comment type="cofactor">
    <cofactor evidence="4">
        <name>a divalent metal cation</name>
        <dbReference type="ChEBI" id="CHEBI:60240"/>
    </cofactor>
</comment>
<evidence type="ECO:0000313" key="8">
    <source>
        <dbReference type="Proteomes" id="UP000278437"/>
    </source>
</evidence>
<organism evidence="7 8">
    <name type="scientific">Shewanella khirikhana</name>
    <dbReference type="NCBI Taxonomy" id="1965282"/>
    <lineage>
        <taxon>Bacteria</taxon>
        <taxon>Pseudomonadati</taxon>
        <taxon>Pseudomonadota</taxon>
        <taxon>Gammaproteobacteria</taxon>
        <taxon>Alteromonadales</taxon>
        <taxon>Shewanellaceae</taxon>
        <taxon>Shewanella</taxon>
    </lineage>
</organism>
<dbReference type="NCBIfam" id="TIGR01927">
    <property type="entry name" value="menC_gam_Gplu"/>
    <property type="match status" value="1"/>
</dbReference>
<evidence type="ECO:0000256" key="1">
    <source>
        <dbReference type="ARBA" id="ARBA00022723"/>
    </source>
</evidence>
<dbReference type="Gene3D" id="3.20.20.120">
    <property type="entry name" value="Enolase-like C-terminal domain"/>
    <property type="match status" value="1"/>
</dbReference>
<keyword evidence="1 4" id="KW-0479">Metal-binding</keyword>
<dbReference type="SFLD" id="SFLDS00001">
    <property type="entry name" value="Enolase"/>
    <property type="match status" value="1"/>
</dbReference>
<gene>
    <name evidence="4 7" type="primary">menC</name>
    <name evidence="7" type="ORF">STH12_03403</name>
</gene>
<keyword evidence="3 4" id="KW-0456">Lyase</keyword>
<dbReference type="RefSeq" id="WP_126168638.1">
    <property type="nucleotide sequence ID" value="NZ_CP020373.1"/>
</dbReference>
<dbReference type="PANTHER" id="PTHR48073:SF2">
    <property type="entry name" value="O-SUCCINYLBENZOATE SYNTHASE"/>
    <property type="match status" value="1"/>
</dbReference>
<dbReference type="InterPro" id="IPR010196">
    <property type="entry name" value="OSB_synthase_MenC1"/>
</dbReference>
<dbReference type="PROSITE" id="PS00909">
    <property type="entry name" value="MR_MLE_2"/>
    <property type="match status" value="1"/>
</dbReference>
<feature type="active site" description="Proton acceptor" evidence="4">
    <location>
        <position position="267"/>
    </location>
</feature>
<dbReference type="InterPro" id="IPR029065">
    <property type="entry name" value="Enolase_C-like"/>
</dbReference>
<accession>A0ABN5TYE2</accession>
<evidence type="ECO:0000259" key="6">
    <source>
        <dbReference type="SMART" id="SM00922"/>
    </source>
</evidence>
<dbReference type="SFLD" id="SFLDF00009">
    <property type="entry name" value="o-succinylbenzoate_synthase"/>
    <property type="match status" value="1"/>
</dbReference>
<dbReference type="InterPro" id="IPR029017">
    <property type="entry name" value="Enolase-like_N"/>
</dbReference>
<dbReference type="EMBL" id="CP020373">
    <property type="protein sequence ID" value="AZQ12463.1"/>
    <property type="molecule type" value="Genomic_DNA"/>
</dbReference>
<feature type="binding site" evidence="4">
    <location>
        <position position="191"/>
    </location>
    <ligand>
        <name>Mg(2+)</name>
        <dbReference type="ChEBI" id="CHEBI:18420"/>
    </ligand>
</feature>
<keyword evidence="8" id="KW-1185">Reference proteome</keyword>
<evidence type="ECO:0000256" key="3">
    <source>
        <dbReference type="ARBA" id="ARBA00023239"/>
    </source>
</evidence>
<evidence type="ECO:0000256" key="2">
    <source>
        <dbReference type="ARBA" id="ARBA00022842"/>
    </source>
</evidence>
<dbReference type="Pfam" id="PF13378">
    <property type="entry name" value="MR_MLE_C"/>
    <property type="match status" value="1"/>
</dbReference>
<dbReference type="CDD" id="cd03320">
    <property type="entry name" value="OSBS"/>
    <property type="match status" value="1"/>
</dbReference>
<dbReference type="SUPFAM" id="SSF54826">
    <property type="entry name" value="Enolase N-terminal domain-like"/>
    <property type="match status" value="1"/>
</dbReference>
<dbReference type="Proteomes" id="UP000278437">
    <property type="component" value="Chromosome"/>
</dbReference>
<dbReference type="InterPro" id="IPR018110">
    <property type="entry name" value="Mandel_Rmase/mucon_lact_enz_CS"/>
</dbReference>
<comment type="pathway">
    <text evidence="4">Quinol/quinone metabolism; menaquinone biosynthesis.</text>
</comment>
<protein>
    <recommendedName>
        <fullName evidence="4 5">o-succinylbenzoate synthase</fullName>
        <shortName evidence="4">OSB synthase</shortName>
        <shortName evidence="4">OSBS</shortName>
        <ecNumber evidence="4 5">4.2.1.113</ecNumber>
    </recommendedName>
    <alternativeName>
        <fullName evidence="4">4-(2'-carboxyphenyl)-4-oxybutyric acid synthase</fullName>
    </alternativeName>
    <alternativeName>
        <fullName evidence="4">o-succinylbenzoic acid synthase</fullName>
    </alternativeName>
</protein>
<dbReference type="SUPFAM" id="SSF51604">
    <property type="entry name" value="Enolase C-terminal domain-like"/>
    <property type="match status" value="1"/>
</dbReference>
<comment type="pathway">
    <text evidence="4">Quinol/quinone metabolism; 1,4-dihydroxy-2-naphthoate biosynthesis; 1,4-dihydroxy-2-naphthoate from chorismate: step 4/7.</text>
</comment>
<dbReference type="SMART" id="SM00922">
    <property type="entry name" value="MR_MLE"/>
    <property type="match status" value="1"/>
</dbReference>
<comment type="function">
    <text evidence="4">Converts 2-succinyl-6-hydroxy-2,4-cyclohexadiene-1-carboxylate (SHCHC) to 2-succinylbenzoate (OSB).</text>
</comment>
<feature type="active site" description="Proton donor" evidence="4">
    <location>
        <position position="163"/>
    </location>
</feature>
<proteinExistence type="inferred from homology"/>
<name>A0ABN5TYE2_9GAMM</name>
<dbReference type="Pfam" id="PF21508">
    <property type="entry name" value="MenC_N"/>
    <property type="match status" value="1"/>
</dbReference>
<dbReference type="InterPro" id="IPR036849">
    <property type="entry name" value="Enolase-like_C_sf"/>
</dbReference>
<dbReference type="Gene3D" id="3.30.390.10">
    <property type="entry name" value="Enolase-like, N-terminal domain"/>
    <property type="match status" value="1"/>
</dbReference>
<feature type="domain" description="Mandelate racemase/muconate lactonizing enzyme C-terminal" evidence="6">
    <location>
        <begin position="143"/>
        <end position="236"/>
    </location>
</feature>
<dbReference type="SFLD" id="SFLDG00180">
    <property type="entry name" value="muconate_cycloisomerase"/>
    <property type="match status" value="1"/>
</dbReference>
<dbReference type="GO" id="GO:0043748">
    <property type="term" value="F:O-succinylbenzoate synthase activity"/>
    <property type="evidence" value="ECO:0007669"/>
    <property type="project" value="UniProtKB-EC"/>
</dbReference>
<evidence type="ECO:0000256" key="4">
    <source>
        <dbReference type="HAMAP-Rule" id="MF_00470"/>
    </source>
</evidence>